<protein>
    <submittedName>
        <fullName evidence="1">Reductase</fullName>
    </submittedName>
</protein>
<reference evidence="1 2" key="1">
    <citation type="submission" date="2018-07" db="EMBL/GenBank/DDBJ databases">
        <title>Genome sequences of six Lactobacillus spp. isolated from bumble bee guts.</title>
        <authorList>
            <person name="Motta E.V.S."/>
            <person name="Moran N.A."/>
        </authorList>
    </citation>
    <scope>NUCLEOTIDE SEQUENCE [LARGE SCALE GENOMIC DNA]</scope>
    <source>
        <strain evidence="1 2">OCC3</strain>
    </source>
</reference>
<dbReference type="EMBL" id="QOCV01000005">
    <property type="protein sequence ID" value="RHW54592.1"/>
    <property type="molecule type" value="Genomic_DNA"/>
</dbReference>
<accession>A0A396SRN7</accession>
<dbReference type="AlphaFoldDB" id="A0A396SRN7"/>
<name>A0A396SRN7_9LACO</name>
<dbReference type="Proteomes" id="UP000265862">
    <property type="component" value="Unassembled WGS sequence"/>
</dbReference>
<sequence length="118" mass="14086">MLIECKKDNEKIAMGLLSYLDDFKNINVLKEEIELNKNSREFQLYLYRELNSNFIGVIGIQNYKDFIVVRYLSLSPNYRQLRYKGKIIHELACNNPDKRITALPEFTKLVEYFKNKEL</sequence>
<organism evidence="1 2">
    <name type="scientific">Lactobacillus bombicola</name>
    <dbReference type="NCBI Taxonomy" id="1505723"/>
    <lineage>
        <taxon>Bacteria</taxon>
        <taxon>Bacillati</taxon>
        <taxon>Bacillota</taxon>
        <taxon>Bacilli</taxon>
        <taxon>Lactobacillales</taxon>
        <taxon>Lactobacillaceae</taxon>
        <taxon>Lactobacillus</taxon>
    </lineage>
</organism>
<evidence type="ECO:0000313" key="2">
    <source>
        <dbReference type="Proteomes" id="UP000265862"/>
    </source>
</evidence>
<gene>
    <name evidence="1" type="ORF">DS835_03020</name>
</gene>
<proteinExistence type="predicted"/>
<dbReference type="RefSeq" id="WP_118897792.1">
    <property type="nucleotide sequence ID" value="NZ_QOCV01000005.1"/>
</dbReference>
<evidence type="ECO:0000313" key="1">
    <source>
        <dbReference type="EMBL" id="RHW54592.1"/>
    </source>
</evidence>
<comment type="caution">
    <text evidence="1">The sequence shown here is derived from an EMBL/GenBank/DDBJ whole genome shotgun (WGS) entry which is preliminary data.</text>
</comment>